<evidence type="ECO:0000313" key="1">
    <source>
        <dbReference type="EMBL" id="WVZ20244.1"/>
    </source>
</evidence>
<sequence length="133" mass="15062">MELRVWLMIKLPTGQVRERMIGTSQGDTACLKFISDHTLFCLTLTLNFHLEIIINAFRYCCSLLLSICPEVHYIHKKLSDLEEVVSLHLVIIPLVLSSLSVSLFSRKFSMLNSNLRALNSSLKIPQKGKTSVT</sequence>
<name>A0AAQ3S5K6_VIGMU</name>
<evidence type="ECO:0000313" key="2">
    <source>
        <dbReference type="Proteomes" id="UP001374535"/>
    </source>
</evidence>
<dbReference type="Proteomes" id="UP001374535">
    <property type="component" value="Chromosome 2"/>
</dbReference>
<gene>
    <name evidence="1" type="ORF">V8G54_007566</name>
</gene>
<protein>
    <submittedName>
        <fullName evidence="1">Uncharacterized protein</fullName>
    </submittedName>
</protein>
<accession>A0AAQ3S5K6</accession>
<dbReference type="EMBL" id="CP144699">
    <property type="protein sequence ID" value="WVZ20244.1"/>
    <property type="molecule type" value="Genomic_DNA"/>
</dbReference>
<reference evidence="1 2" key="1">
    <citation type="journal article" date="2023" name="Life. Sci Alliance">
        <title>Evolutionary insights into 3D genome organization and epigenetic landscape of Vigna mungo.</title>
        <authorList>
            <person name="Junaid A."/>
            <person name="Singh B."/>
            <person name="Bhatia S."/>
        </authorList>
    </citation>
    <scope>NUCLEOTIDE SEQUENCE [LARGE SCALE GENOMIC DNA]</scope>
    <source>
        <strain evidence="1">Urdbean</strain>
    </source>
</reference>
<proteinExistence type="predicted"/>
<keyword evidence="2" id="KW-1185">Reference proteome</keyword>
<dbReference type="AlphaFoldDB" id="A0AAQ3S5K6"/>
<organism evidence="1 2">
    <name type="scientific">Vigna mungo</name>
    <name type="common">Black gram</name>
    <name type="synonym">Phaseolus mungo</name>
    <dbReference type="NCBI Taxonomy" id="3915"/>
    <lineage>
        <taxon>Eukaryota</taxon>
        <taxon>Viridiplantae</taxon>
        <taxon>Streptophyta</taxon>
        <taxon>Embryophyta</taxon>
        <taxon>Tracheophyta</taxon>
        <taxon>Spermatophyta</taxon>
        <taxon>Magnoliopsida</taxon>
        <taxon>eudicotyledons</taxon>
        <taxon>Gunneridae</taxon>
        <taxon>Pentapetalae</taxon>
        <taxon>rosids</taxon>
        <taxon>fabids</taxon>
        <taxon>Fabales</taxon>
        <taxon>Fabaceae</taxon>
        <taxon>Papilionoideae</taxon>
        <taxon>50 kb inversion clade</taxon>
        <taxon>NPAAA clade</taxon>
        <taxon>indigoferoid/millettioid clade</taxon>
        <taxon>Phaseoleae</taxon>
        <taxon>Vigna</taxon>
    </lineage>
</organism>